<evidence type="ECO:0000313" key="2">
    <source>
        <dbReference type="EMBL" id="GAI87072.1"/>
    </source>
</evidence>
<dbReference type="EMBL" id="BARW01006201">
    <property type="protein sequence ID" value="GAI87072.1"/>
    <property type="molecule type" value="Genomic_DNA"/>
</dbReference>
<feature type="transmembrane region" description="Helical" evidence="1">
    <location>
        <begin position="23"/>
        <end position="43"/>
    </location>
</feature>
<evidence type="ECO:0008006" key="3">
    <source>
        <dbReference type="Google" id="ProtNLM"/>
    </source>
</evidence>
<reference evidence="2" key="1">
    <citation type="journal article" date="2014" name="Front. Microbiol.">
        <title>High frequency of phylogenetically diverse reductive dehalogenase-homologous genes in deep subseafloor sedimentary metagenomes.</title>
        <authorList>
            <person name="Kawai M."/>
            <person name="Futagami T."/>
            <person name="Toyoda A."/>
            <person name="Takaki Y."/>
            <person name="Nishi S."/>
            <person name="Hori S."/>
            <person name="Arai W."/>
            <person name="Tsubouchi T."/>
            <person name="Morono Y."/>
            <person name="Uchiyama I."/>
            <person name="Ito T."/>
            <person name="Fujiyama A."/>
            <person name="Inagaki F."/>
            <person name="Takami H."/>
        </authorList>
    </citation>
    <scope>NUCLEOTIDE SEQUENCE</scope>
    <source>
        <strain evidence="2">Expedition CK06-06</strain>
    </source>
</reference>
<proteinExistence type="predicted"/>
<sequence length="225" mass="24846">MVDKTEEQISEEKETSMSKSSQLVLQISGAALFGALSLVVSAFTTEIIPRVPGWGIAIIDPISIIWIICFLVFGTKSGILCCVIGTLGLMPFDTSFPIIGPLMKFSATFTLIIVPIMALKLYRNEEGIRNSQKIKKPRNYVVFGLFGVILRIFIMMLLNYLLFITILADWLAGASLGFIGLPGISGWTAIIIGVIIINAFTSIWDLLVPYVFVFGLKIDKIFSIW</sequence>
<keyword evidence="1" id="KW-0472">Membrane</keyword>
<name>X1S216_9ZZZZ</name>
<organism evidence="2">
    <name type="scientific">marine sediment metagenome</name>
    <dbReference type="NCBI Taxonomy" id="412755"/>
    <lineage>
        <taxon>unclassified sequences</taxon>
        <taxon>metagenomes</taxon>
        <taxon>ecological metagenomes</taxon>
    </lineage>
</organism>
<feature type="transmembrane region" description="Helical" evidence="1">
    <location>
        <begin position="98"/>
        <end position="119"/>
    </location>
</feature>
<comment type="caution">
    <text evidence="2">The sequence shown here is derived from an EMBL/GenBank/DDBJ whole genome shotgun (WGS) entry which is preliminary data.</text>
</comment>
<accession>X1S216</accession>
<gene>
    <name evidence="2" type="ORF">S12H4_13004</name>
</gene>
<keyword evidence="1" id="KW-0812">Transmembrane</keyword>
<dbReference type="AlphaFoldDB" id="X1S216"/>
<dbReference type="Gene3D" id="1.10.1760.20">
    <property type="match status" value="1"/>
</dbReference>
<evidence type="ECO:0000256" key="1">
    <source>
        <dbReference type="SAM" id="Phobius"/>
    </source>
</evidence>
<feature type="transmembrane region" description="Helical" evidence="1">
    <location>
        <begin position="64"/>
        <end position="92"/>
    </location>
</feature>
<feature type="transmembrane region" description="Helical" evidence="1">
    <location>
        <begin position="187"/>
        <end position="216"/>
    </location>
</feature>
<feature type="transmembrane region" description="Helical" evidence="1">
    <location>
        <begin position="140"/>
        <end position="167"/>
    </location>
</feature>
<protein>
    <recommendedName>
        <fullName evidence="3">ECF transporter S component</fullName>
    </recommendedName>
</protein>
<keyword evidence="1" id="KW-1133">Transmembrane helix</keyword>